<evidence type="ECO:0000313" key="5">
    <source>
        <dbReference type="Proteomes" id="UP000199690"/>
    </source>
</evidence>
<evidence type="ECO:0000313" key="6">
    <source>
        <dbReference type="Proteomes" id="UP000236729"/>
    </source>
</evidence>
<feature type="compositionally biased region" description="Acidic residues" evidence="1">
    <location>
        <begin position="412"/>
        <end position="452"/>
    </location>
</feature>
<dbReference type="InterPro" id="IPR045931">
    <property type="entry name" value="DUF6350"/>
</dbReference>
<accession>A0A1H6EBI3</accession>
<feature type="transmembrane region" description="Helical" evidence="2">
    <location>
        <begin position="153"/>
        <end position="180"/>
    </location>
</feature>
<organism evidence="3 6">
    <name type="scientific">Saccharopolyspora kobensis</name>
    <dbReference type="NCBI Taxonomy" id="146035"/>
    <lineage>
        <taxon>Bacteria</taxon>
        <taxon>Bacillati</taxon>
        <taxon>Actinomycetota</taxon>
        <taxon>Actinomycetes</taxon>
        <taxon>Pseudonocardiales</taxon>
        <taxon>Pseudonocardiaceae</taxon>
        <taxon>Saccharopolyspora</taxon>
    </lineage>
</organism>
<evidence type="ECO:0000313" key="3">
    <source>
        <dbReference type="EMBL" id="SEG95117.1"/>
    </source>
</evidence>
<reference evidence="5 6" key="1">
    <citation type="submission" date="2016-10" db="EMBL/GenBank/DDBJ databases">
        <authorList>
            <person name="Varghese N."/>
            <person name="Submissions S."/>
        </authorList>
    </citation>
    <scope>NUCLEOTIDE SEQUENCE [LARGE SCALE GENOMIC DNA]</scope>
    <source>
        <strain evidence="6">ATCC 20501</strain>
        <strain evidence="4 5">CGMCC 4.3529</strain>
    </source>
</reference>
<keyword evidence="2" id="KW-0812">Transmembrane</keyword>
<dbReference type="AlphaFoldDB" id="A0A1H6EBI3"/>
<accession>A0A1I1TNR2</accession>
<feature type="transmembrane region" description="Helical" evidence="2">
    <location>
        <begin position="366"/>
        <end position="390"/>
    </location>
</feature>
<feature type="transmembrane region" description="Helical" evidence="2">
    <location>
        <begin position="121"/>
        <end position="147"/>
    </location>
</feature>
<dbReference type="EMBL" id="FNVB01000010">
    <property type="protein sequence ID" value="SEG95117.1"/>
    <property type="molecule type" value="Genomic_DNA"/>
</dbReference>
<keyword evidence="2" id="KW-0472">Membrane</keyword>
<feature type="region of interest" description="Disordered" evidence="1">
    <location>
        <begin position="397"/>
        <end position="505"/>
    </location>
</feature>
<sequence length="505" mass="51287">MSVLESIPHAIADGHRERKLGIRWWLLIGATCAVLICGYLVSAGLIALITATATSAEFNPVVVLLAALPGWLALHQSALTITGAPLSVLPLLPTAIVMVLIAAASAWVARRSRLRRPDQAWPLIATMGLVHAFTGACLALVLAGSFSAVPVDAFLSCGLTATAASAAGVANRCGLIYLVWERVEAEVWSGLRIGLLALAAAFTAGGVVLLIGICASAPDMVAAMARFDGAGDAFGTSLLSLLYLPNGVLAGWAYAAGTGLSLGELTVQPLHGTPGPGPLPDLPLLAVLPSQPGVGLSAVALALPLAVGVLVGLACRRVPGGAPRRLLAVGVAACIAALGVLVLAYVAGGELGGGPFSPVTLRPLALAAATMCWVALPAAAVTWFAGPVVFDEATTASADEVDSADDTVAAPDTEEPEADSAAPDADDTEPQAEVDDADQSTSDAEDEPDALDPESSGPQIPHAREPITPSSTRPARSEIDPSEFDGAVDEPWPAQTGDGHESRND</sequence>
<feature type="transmembrane region" description="Helical" evidence="2">
    <location>
        <begin position="326"/>
        <end position="346"/>
    </location>
</feature>
<gene>
    <name evidence="3" type="ORF">SAMN02982929_06089</name>
    <name evidence="4" type="ORF">SAMN05216506_105197</name>
</gene>
<evidence type="ECO:0000313" key="4">
    <source>
        <dbReference type="EMBL" id="SFD60065.1"/>
    </source>
</evidence>
<dbReference type="Proteomes" id="UP000236729">
    <property type="component" value="Unassembled WGS sequence"/>
</dbReference>
<dbReference type="EMBL" id="FOME01000005">
    <property type="protein sequence ID" value="SFD60065.1"/>
    <property type="molecule type" value="Genomic_DNA"/>
</dbReference>
<keyword evidence="2" id="KW-1133">Transmembrane helix</keyword>
<keyword evidence="5" id="KW-1185">Reference proteome</keyword>
<evidence type="ECO:0000256" key="2">
    <source>
        <dbReference type="SAM" id="Phobius"/>
    </source>
</evidence>
<dbReference type="RefSeq" id="WP_093352504.1">
    <property type="nucleotide sequence ID" value="NZ_FNVB01000010.1"/>
</dbReference>
<protein>
    <submittedName>
        <fullName evidence="3">Uncharacterized protein</fullName>
    </submittedName>
</protein>
<name>A0A1H6EBI3_9PSEU</name>
<dbReference type="Pfam" id="PF19877">
    <property type="entry name" value="DUF6350"/>
    <property type="match status" value="1"/>
</dbReference>
<dbReference type="Proteomes" id="UP000199690">
    <property type="component" value="Unassembled WGS sequence"/>
</dbReference>
<feature type="transmembrane region" description="Helical" evidence="2">
    <location>
        <begin position="294"/>
        <end position="314"/>
    </location>
</feature>
<feature type="transmembrane region" description="Helical" evidence="2">
    <location>
        <begin position="88"/>
        <end position="109"/>
    </location>
</feature>
<feature type="transmembrane region" description="Helical" evidence="2">
    <location>
        <begin position="24"/>
        <end position="49"/>
    </location>
</feature>
<proteinExistence type="predicted"/>
<feature type="transmembrane region" description="Helical" evidence="2">
    <location>
        <begin position="192"/>
        <end position="218"/>
    </location>
</feature>
<evidence type="ECO:0000256" key="1">
    <source>
        <dbReference type="SAM" id="MobiDB-lite"/>
    </source>
</evidence>
<reference evidence="3" key="2">
    <citation type="submission" date="2016-10" db="EMBL/GenBank/DDBJ databases">
        <authorList>
            <person name="de Groot N.N."/>
        </authorList>
    </citation>
    <scope>NUCLEOTIDE SEQUENCE [LARGE SCALE GENOMIC DNA]</scope>
    <source>
        <strain evidence="3">ATCC 20501</strain>
    </source>
</reference>
<feature type="transmembrane region" description="Helical" evidence="2">
    <location>
        <begin position="61"/>
        <end position="82"/>
    </location>
</feature>